<organism evidence="2">
    <name type="scientific">Trichogloeopsis pedicellata</name>
    <dbReference type="NCBI Taxonomy" id="1495610"/>
    <lineage>
        <taxon>Eukaryota</taxon>
        <taxon>Rhodophyta</taxon>
        <taxon>Florideophyceae</taxon>
        <taxon>Nemaliophycidae</taxon>
        <taxon>Nemaliales</taxon>
        <taxon>Liagoraceae</taxon>
        <taxon>Trichogloeopsis</taxon>
    </lineage>
</organism>
<gene>
    <name evidence="2" type="primary">rps1</name>
    <name evidence="2" type="ORF">C00024_223</name>
</gene>
<accession>A0A1G4P0V5</accession>
<feature type="domain" description="S1 motif" evidence="1">
    <location>
        <begin position="22"/>
        <end position="91"/>
    </location>
</feature>
<geneLocation type="chloroplast" evidence="2"/>
<proteinExistence type="predicted"/>
<dbReference type="GO" id="GO:0005840">
    <property type="term" value="C:ribosome"/>
    <property type="evidence" value="ECO:0007669"/>
    <property type="project" value="UniProtKB-KW"/>
</dbReference>
<dbReference type="AlphaFoldDB" id="A0A1G4P0V5"/>
<keyword evidence="2" id="KW-0687">Ribonucleoprotein</keyword>
<feature type="domain" description="S1 motif" evidence="1">
    <location>
        <begin position="109"/>
        <end position="173"/>
    </location>
</feature>
<reference evidence="2" key="1">
    <citation type="submission" date="2016-10" db="EMBL/GenBank/DDBJ databases">
        <title>Chloroplast genomes as a tool to resolve red algal phylogenies: a case study in the Nemaliales.</title>
        <authorList>
            <person name="Costa J.F."/>
            <person name="Lin S.M."/>
            <person name="Macaya E.C."/>
            <person name="Fernandez-Garcia C."/>
            <person name="Verbruggen H."/>
        </authorList>
    </citation>
    <scope>NUCLEOTIDE SEQUENCE</scope>
    <source>
        <strain evidence="2">C.0024</strain>
    </source>
</reference>
<dbReference type="PANTHER" id="PTHR47559">
    <property type="entry name" value="OS03G0844900 PROTEIN"/>
    <property type="match status" value="1"/>
</dbReference>
<dbReference type="RefSeq" id="YP_009315841.1">
    <property type="nucleotide sequence ID" value="NC_031668.1"/>
</dbReference>
<dbReference type="InterPro" id="IPR012340">
    <property type="entry name" value="NA-bd_OB-fold"/>
</dbReference>
<dbReference type="PANTHER" id="PTHR47559:SF1">
    <property type="entry name" value="OS03G0844900 PROTEIN"/>
    <property type="match status" value="1"/>
</dbReference>
<protein>
    <submittedName>
        <fullName evidence="2">Ribosomal protein S1</fullName>
    </submittedName>
</protein>
<name>A0A1G4P0V5_9FLOR</name>
<dbReference type="PROSITE" id="PS50126">
    <property type="entry name" value="S1"/>
    <property type="match status" value="3"/>
</dbReference>
<keyword evidence="2" id="KW-0150">Chloroplast</keyword>
<keyword evidence="2" id="KW-0934">Plastid</keyword>
<sequence length="251" mass="28713">MSFIYKNFAQVLNQYNYSFHAGDIIVGTIFSKETTGYLVDIGHQTGGYLPLEEIILTETNTSCQDLELNTTREFFILTYNIESQQLVVSIKRLTYIRAWDRIKQLKQENITIQAYVRSINKGGVLVEIEEIQGFIPNSHLPYKPSKKHFLYTNITCKLLVVHEQNNTLICSVRCAIVSQLMNKLKVGSILNSQVIGVTEFGVFFNIYNIPALLHKSELKEEYISTFHIGTTWSIQIIHIDTRQGRISVSLA</sequence>
<dbReference type="EMBL" id="LT622878">
    <property type="protein sequence ID" value="SCW24499.1"/>
    <property type="molecule type" value="Genomic_DNA"/>
</dbReference>
<dbReference type="SUPFAM" id="SSF50249">
    <property type="entry name" value="Nucleic acid-binding proteins"/>
    <property type="match status" value="3"/>
</dbReference>
<dbReference type="InterPro" id="IPR052757">
    <property type="entry name" value="Ribosomal_protein_S1"/>
</dbReference>
<dbReference type="InterPro" id="IPR003029">
    <property type="entry name" value="S1_domain"/>
</dbReference>
<dbReference type="GeneID" id="30000412"/>
<dbReference type="Pfam" id="PF00575">
    <property type="entry name" value="S1"/>
    <property type="match status" value="2"/>
</dbReference>
<evidence type="ECO:0000313" key="2">
    <source>
        <dbReference type="EMBL" id="SCW24499.1"/>
    </source>
</evidence>
<dbReference type="Gene3D" id="2.40.50.140">
    <property type="entry name" value="Nucleic acid-binding proteins"/>
    <property type="match status" value="3"/>
</dbReference>
<dbReference type="SMART" id="SM00316">
    <property type="entry name" value="S1"/>
    <property type="match status" value="3"/>
</dbReference>
<feature type="domain" description="S1 motif" evidence="1">
    <location>
        <begin position="187"/>
        <end position="251"/>
    </location>
</feature>
<keyword evidence="2" id="KW-0689">Ribosomal protein</keyword>
<dbReference type="InterPro" id="IPR035104">
    <property type="entry name" value="Ribosomal_protein_S1-like"/>
</dbReference>
<dbReference type="GO" id="GO:0003676">
    <property type="term" value="F:nucleic acid binding"/>
    <property type="evidence" value="ECO:0007669"/>
    <property type="project" value="InterPro"/>
</dbReference>
<evidence type="ECO:0000259" key="1">
    <source>
        <dbReference type="PROSITE" id="PS50126"/>
    </source>
</evidence>
<dbReference type="PRINTS" id="PR00681">
    <property type="entry name" value="RIBOSOMALS1"/>
</dbReference>
<reference evidence="2" key="2">
    <citation type="submission" date="2016-10" db="EMBL/GenBank/DDBJ databases">
        <authorList>
            <person name="de Groot N.N."/>
        </authorList>
    </citation>
    <scope>NUCLEOTIDE SEQUENCE</scope>
    <source>
        <strain evidence="2">C.0024</strain>
    </source>
</reference>